<protein>
    <submittedName>
        <fullName evidence="2">Predicted membrane protein</fullName>
    </submittedName>
</protein>
<feature type="transmembrane region" description="Helical" evidence="1">
    <location>
        <begin position="157"/>
        <end position="180"/>
    </location>
</feature>
<name>A0A1G5PJU4_9GAMM</name>
<keyword evidence="1" id="KW-0812">Transmembrane</keyword>
<proteinExistence type="predicted"/>
<feature type="transmembrane region" description="Helical" evidence="1">
    <location>
        <begin position="200"/>
        <end position="220"/>
    </location>
</feature>
<organism evidence="2 3">
    <name type="scientific">Thiohalomonas denitrificans</name>
    <dbReference type="NCBI Taxonomy" id="415747"/>
    <lineage>
        <taxon>Bacteria</taxon>
        <taxon>Pseudomonadati</taxon>
        <taxon>Pseudomonadota</taxon>
        <taxon>Gammaproteobacteria</taxon>
        <taxon>Thiohalomonadales</taxon>
        <taxon>Thiohalomonadaceae</taxon>
        <taxon>Thiohalomonas</taxon>
    </lineage>
</organism>
<evidence type="ECO:0000313" key="3">
    <source>
        <dbReference type="Proteomes" id="UP000199648"/>
    </source>
</evidence>
<feature type="transmembrane region" description="Helical" evidence="1">
    <location>
        <begin position="78"/>
        <end position="99"/>
    </location>
</feature>
<keyword evidence="1" id="KW-0472">Membrane</keyword>
<reference evidence="2 3" key="1">
    <citation type="submission" date="2016-10" db="EMBL/GenBank/DDBJ databases">
        <authorList>
            <person name="de Groot N.N."/>
        </authorList>
    </citation>
    <scope>NUCLEOTIDE SEQUENCE [LARGE SCALE GENOMIC DNA]</scope>
    <source>
        <strain evidence="2 3">HLD2</strain>
    </source>
</reference>
<keyword evidence="3" id="KW-1185">Reference proteome</keyword>
<dbReference type="AlphaFoldDB" id="A0A1G5PJU4"/>
<feature type="transmembrane region" description="Helical" evidence="1">
    <location>
        <begin position="51"/>
        <end position="71"/>
    </location>
</feature>
<dbReference type="OrthoDB" id="5659946at2"/>
<feature type="transmembrane region" description="Helical" evidence="1">
    <location>
        <begin position="105"/>
        <end position="123"/>
    </location>
</feature>
<accession>A0A1G5PJU4</accession>
<sequence length="302" mass="31857">MKLLAAYIMRGRMQAILVTAVAALLSLLLPPFSYFSGAALGLVTLRTGPRSGLTVFAGALLAVGLLAAVILQQPLIAAGFAIVLWLPVLALATVLQQTVSLSRTVALSGLFGVLLVLGAYFVLEDPAGWWMETYRQLLAQAGTQAPGPEMEPVLREVAGIMTGAVAAALTLSIVGALFIARWWQALLYNPGGFREEFHRLALGRSLTLVALVLMGAAIVLGDPAAALAAELLVVVMLLFLINGLAVVHGLVARIGAGIGWLIAVYLMLLLALPQTAVTLAVVGLVDNWFGFRTYFGRSEDNK</sequence>
<dbReference type="RefSeq" id="WP_092991800.1">
    <property type="nucleotide sequence ID" value="NZ_FMWD01000001.1"/>
</dbReference>
<evidence type="ECO:0000256" key="1">
    <source>
        <dbReference type="SAM" id="Phobius"/>
    </source>
</evidence>
<gene>
    <name evidence="2" type="ORF">SAMN03097708_00261</name>
</gene>
<dbReference type="STRING" id="415747.SAMN03097708_00261"/>
<dbReference type="EMBL" id="FMWD01000001">
    <property type="protein sequence ID" value="SCZ49777.1"/>
    <property type="molecule type" value="Genomic_DNA"/>
</dbReference>
<dbReference type="Proteomes" id="UP000199648">
    <property type="component" value="Unassembled WGS sequence"/>
</dbReference>
<keyword evidence="1" id="KW-1133">Transmembrane helix</keyword>
<feature type="transmembrane region" description="Helical" evidence="1">
    <location>
        <begin position="257"/>
        <end position="285"/>
    </location>
</feature>
<feature type="transmembrane region" description="Helical" evidence="1">
    <location>
        <begin position="227"/>
        <end position="251"/>
    </location>
</feature>
<evidence type="ECO:0000313" key="2">
    <source>
        <dbReference type="EMBL" id="SCZ49777.1"/>
    </source>
</evidence>